<reference evidence="5" key="1">
    <citation type="submission" date="2016-06" db="EMBL/GenBank/DDBJ databases">
        <title>Draft Genome sequence of the fungus Inonotus baumii.</title>
        <authorList>
            <person name="Zhu H."/>
            <person name="Lin W."/>
        </authorList>
    </citation>
    <scope>NUCLEOTIDE SEQUENCE</scope>
    <source>
        <strain evidence="5">821</strain>
    </source>
</reference>
<evidence type="ECO:0000256" key="1">
    <source>
        <dbReference type="ARBA" id="ARBA00010835"/>
    </source>
</evidence>
<dbReference type="EMBL" id="LNZH02000183">
    <property type="protein sequence ID" value="OCB88187.1"/>
    <property type="molecule type" value="Genomic_DNA"/>
</dbReference>
<organism evidence="5 6">
    <name type="scientific">Sanghuangporus baumii</name>
    <name type="common">Phellinus baumii</name>
    <dbReference type="NCBI Taxonomy" id="108892"/>
    <lineage>
        <taxon>Eukaryota</taxon>
        <taxon>Fungi</taxon>
        <taxon>Dikarya</taxon>
        <taxon>Basidiomycota</taxon>
        <taxon>Agaricomycotina</taxon>
        <taxon>Agaricomycetes</taxon>
        <taxon>Hymenochaetales</taxon>
        <taxon>Hymenochaetaceae</taxon>
        <taxon>Sanghuangporus</taxon>
    </lineage>
</organism>
<feature type="domain" description="Prokaryotic-type class I peptide chain release factors" evidence="4">
    <location>
        <begin position="277"/>
        <end position="293"/>
    </location>
</feature>
<dbReference type="Pfam" id="PF00472">
    <property type="entry name" value="RF-1"/>
    <property type="match status" value="1"/>
</dbReference>
<dbReference type="OrthoDB" id="2019491at2759"/>
<dbReference type="InterPro" id="IPR050057">
    <property type="entry name" value="Prokaryotic/Mito_RF"/>
</dbReference>
<evidence type="ECO:0000259" key="4">
    <source>
        <dbReference type="PROSITE" id="PS00745"/>
    </source>
</evidence>
<dbReference type="Proteomes" id="UP000757232">
    <property type="component" value="Unassembled WGS sequence"/>
</dbReference>
<dbReference type="PROSITE" id="PS00745">
    <property type="entry name" value="RF_PROK_I"/>
    <property type="match status" value="1"/>
</dbReference>
<gene>
    <name evidence="5" type="ORF">A7U60_g4706</name>
</gene>
<evidence type="ECO:0000313" key="6">
    <source>
        <dbReference type="Proteomes" id="UP000757232"/>
    </source>
</evidence>
<comment type="caution">
    <text evidence="5">The sequence shown here is derived from an EMBL/GenBank/DDBJ whole genome shotgun (WGS) entry which is preliminary data.</text>
</comment>
<dbReference type="InterPro" id="IPR000352">
    <property type="entry name" value="Pep_chain_release_fac_I"/>
</dbReference>
<dbReference type="Pfam" id="PF03462">
    <property type="entry name" value="PCRF"/>
    <property type="match status" value="1"/>
</dbReference>
<keyword evidence="3" id="KW-0648">Protein biosynthesis</keyword>
<dbReference type="PANTHER" id="PTHR43804:SF7">
    <property type="entry name" value="LD18447P"/>
    <property type="match status" value="1"/>
</dbReference>
<dbReference type="Gene3D" id="3.30.160.20">
    <property type="match status" value="1"/>
</dbReference>
<dbReference type="InterPro" id="IPR045853">
    <property type="entry name" value="Pep_chain_release_fac_I_sf"/>
</dbReference>
<evidence type="ECO:0000256" key="3">
    <source>
        <dbReference type="ARBA" id="ARBA00022917"/>
    </source>
</evidence>
<protein>
    <submittedName>
        <fullName evidence="5">Release factor</fullName>
    </submittedName>
</protein>
<dbReference type="Gene3D" id="3.30.70.1660">
    <property type="match status" value="1"/>
</dbReference>
<comment type="similarity">
    <text evidence="1">Belongs to the prokaryotic/mitochondrial release factor family.</text>
</comment>
<dbReference type="InterPro" id="IPR005139">
    <property type="entry name" value="PCRF"/>
</dbReference>
<dbReference type="Gene3D" id="6.10.140.1950">
    <property type="match status" value="1"/>
</dbReference>
<evidence type="ECO:0000313" key="5">
    <source>
        <dbReference type="EMBL" id="OCB88187.1"/>
    </source>
</evidence>
<evidence type="ECO:0000256" key="2">
    <source>
        <dbReference type="ARBA" id="ARBA00022481"/>
    </source>
</evidence>
<name>A0A9Q5N4U1_SANBA</name>
<dbReference type="GO" id="GO:0005739">
    <property type="term" value="C:mitochondrion"/>
    <property type="evidence" value="ECO:0007669"/>
    <property type="project" value="GOC"/>
</dbReference>
<accession>A0A9Q5N4U1</accession>
<sequence>MLRACSQFLRRASQRSLHYSTNWATRSNSIGTLRLFPTLQTLDEENSRLLAVIDKHIDERHSLSLQASNSDSGIVDVELCKRLKNLDEFYKTWCIWQETRKHLSETALLLRDEDQTIRDLAEEEYEKLLDYHNTLLYEKIPALLVPRSIATDVSALIELKPGVGGSESSLFLSDLLRMYTRYANLRRWTAKIISSDNKDGGGLKYAILEIGGEGAYECLQWENGVHRVQRIPKTEASGRVHTSTVQVLVLPVPKENSDVNEEDDVLDEKDVRIEVMRARGAGGQHVNKTESAVRLTHLPTGITVSMQDERSQHMNKSRAFKVLRARLLDRKLQTEVTERRETRRKLVKSADRSEKIRTYNFAQDRVTDHRIGMTVKNIPSVLEGDTLQDILDAIQKSHRQELIEEMLENV</sequence>
<dbReference type="SMART" id="SM00937">
    <property type="entry name" value="PCRF"/>
    <property type="match status" value="1"/>
</dbReference>
<proteinExistence type="inferred from homology"/>
<dbReference type="FunFam" id="3.30.160.20:FF:000070">
    <property type="entry name" value="Related to MRF1-peptide chain release factor, mitochondrial"/>
    <property type="match status" value="1"/>
</dbReference>
<dbReference type="AlphaFoldDB" id="A0A9Q5N4U1"/>
<keyword evidence="6" id="KW-1185">Reference proteome</keyword>
<dbReference type="PANTHER" id="PTHR43804">
    <property type="entry name" value="LD18447P"/>
    <property type="match status" value="1"/>
</dbReference>
<dbReference type="SUPFAM" id="SSF75620">
    <property type="entry name" value="Release factor"/>
    <property type="match status" value="1"/>
</dbReference>
<dbReference type="GO" id="GO:0032543">
    <property type="term" value="P:mitochondrial translation"/>
    <property type="evidence" value="ECO:0007669"/>
    <property type="project" value="UniProtKB-ARBA"/>
</dbReference>
<dbReference type="GO" id="GO:0003747">
    <property type="term" value="F:translation release factor activity"/>
    <property type="evidence" value="ECO:0007669"/>
    <property type="project" value="InterPro"/>
</dbReference>
<keyword evidence="2" id="KW-0488">Methylation</keyword>